<dbReference type="OrthoDB" id="8722685at2"/>
<evidence type="ECO:0000313" key="1">
    <source>
        <dbReference type="EMBL" id="OWW18289.1"/>
    </source>
</evidence>
<gene>
    <name evidence="1" type="ORF">AYR66_02185</name>
</gene>
<dbReference type="EMBL" id="LSTO01000012">
    <property type="protein sequence ID" value="OWW18289.1"/>
    <property type="molecule type" value="Genomic_DNA"/>
</dbReference>
<protein>
    <submittedName>
        <fullName evidence="1">Uncharacterized protein</fullName>
    </submittedName>
</protein>
<reference evidence="1 2" key="1">
    <citation type="submission" date="2016-02" db="EMBL/GenBank/DDBJ databases">
        <authorList>
            <person name="Wen L."/>
            <person name="He K."/>
            <person name="Yang H."/>
        </authorList>
    </citation>
    <scope>NUCLEOTIDE SEQUENCE [LARGE SCALE GENOMIC DNA]</scope>
    <source>
        <strain evidence="1 2">TSA40</strain>
    </source>
</reference>
<proteinExistence type="predicted"/>
<comment type="caution">
    <text evidence="1">The sequence shown here is derived from an EMBL/GenBank/DDBJ whole genome shotgun (WGS) entry which is preliminary data.</text>
</comment>
<dbReference type="AlphaFoldDB" id="A0A254T6J4"/>
<name>A0A254T6J4_9BURK</name>
<organism evidence="1 2">
    <name type="scientific">Noviherbaspirillum denitrificans</name>
    <dbReference type="NCBI Taxonomy" id="1968433"/>
    <lineage>
        <taxon>Bacteria</taxon>
        <taxon>Pseudomonadati</taxon>
        <taxon>Pseudomonadota</taxon>
        <taxon>Betaproteobacteria</taxon>
        <taxon>Burkholderiales</taxon>
        <taxon>Oxalobacteraceae</taxon>
        <taxon>Noviherbaspirillum</taxon>
    </lineage>
</organism>
<keyword evidence="2" id="KW-1185">Reference proteome</keyword>
<evidence type="ECO:0000313" key="2">
    <source>
        <dbReference type="Proteomes" id="UP000197535"/>
    </source>
</evidence>
<sequence>MNKHFPTMSSEDANLQQFQENMCEQKRRDASLDEALGFTFPASDPVALNCEVTVFLAPGREQRITIDL</sequence>
<accession>A0A254T6J4</accession>
<dbReference type="Proteomes" id="UP000197535">
    <property type="component" value="Unassembled WGS sequence"/>
</dbReference>
<dbReference type="RefSeq" id="WP_088710555.1">
    <property type="nucleotide sequence ID" value="NZ_LSTO01000012.1"/>
</dbReference>